<keyword evidence="2 5" id="KW-0812">Transmembrane</keyword>
<keyword evidence="3 5" id="KW-1133">Transmembrane helix</keyword>
<dbReference type="EMBL" id="CAKKNE010000003">
    <property type="protein sequence ID" value="CAH0370814.1"/>
    <property type="molecule type" value="Genomic_DNA"/>
</dbReference>
<reference evidence="8" key="2">
    <citation type="submission" date="2021-11" db="EMBL/GenBank/DDBJ databases">
        <authorList>
            <consortium name="Genoscope - CEA"/>
            <person name="William W."/>
        </authorList>
    </citation>
    <scope>NUCLEOTIDE SEQUENCE</scope>
</reference>
<dbReference type="InterPro" id="IPR050307">
    <property type="entry name" value="Sterol_Desaturase_Related"/>
</dbReference>
<comment type="subcellular location">
    <subcellularLocation>
        <location evidence="1">Membrane</location>
    </subcellularLocation>
</comment>
<dbReference type="GO" id="GO:0016491">
    <property type="term" value="F:oxidoreductase activity"/>
    <property type="evidence" value="ECO:0007669"/>
    <property type="project" value="InterPro"/>
</dbReference>
<organism evidence="7">
    <name type="scientific">Pelagomonas calceolata</name>
    <dbReference type="NCBI Taxonomy" id="35677"/>
    <lineage>
        <taxon>Eukaryota</taxon>
        <taxon>Sar</taxon>
        <taxon>Stramenopiles</taxon>
        <taxon>Ochrophyta</taxon>
        <taxon>Pelagophyceae</taxon>
        <taxon>Pelagomonadales</taxon>
        <taxon>Pelagomonadaceae</taxon>
        <taxon>Pelagomonas</taxon>
    </lineage>
</organism>
<dbReference type="PANTHER" id="PTHR11863">
    <property type="entry name" value="STEROL DESATURASE"/>
    <property type="match status" value="1"/>
</dbReference>
<proteinExistence type="predicted"/>
<sequence>MCRPPQPSELVADAARDAAAPATAAKDAATTIKEEPLPYARTEHNKHFGVTEEQQGLILLVGLLIAGFATTRFDSVNTTVRLRDIGILYLLSYIVRSIYNPYLEWAYHTYPERRIQKDSRPSQYRDETQRTEDELALIEWHDRLTGLSTFCLLVGCYVYGGHLLYPTVTVPEQYADRPYVYWFVRTIAHHYCFSFGMYWAHRYLHVNKFLWRHVHSLHHFAKTPLARTTYMDHWADNFFNAFICEVCAPIIVPLPFPVLVASRLFRICESLEKHSGLAGGFNIVHTAQRLLPFAQMPHHHDWHHEGHCGSNYTFASLGGLWDVLFNSRHHGRSNGYAECAATRDDNYRIERQLKPSFRAKGMGWDHPLITPQPLLAYFLLTVHCATHTHF</sequence>
<keyword evidence="4 5" id="KW-0472">Membrane</keyword>
<reference evidence="7" key="1">
    <citation type="submission" date="2021-01" db="EMBL/GenBank/DDBJ databases">
        <authorList>
            <person name="Corre E."/>
            <person name="Pelletier E."/>
            <person name="Niang G."/>
            <person name="Scheremetjew M."/>
            <person name="Finn R."/>
            <person name="Kale V."/>
            <person name="Holt S."/>
            <person name="Cochrane G."/>
            <person name="Meng A."/>
            <person name="Brown T."/>
            <person name="Cohen L."/>
        </authorList>
    </citation>
    <scope>NUCLEOTIDE SEQUENCE</scope>
    <source>
        <strain evidence="7">CCMP1756</strain>
    </source>
</reference>
<evidence type="ECO:0000256" key="2">
    <source>
        <dbReference type="ARBA" id="ARBA00022692"/>
    </source>
</evidence>
<dbReference type="AlphaFoldDB" id="A0A7S4A4Y5"/>
<dbReference type="Proteomes" id="UP000789595">
    <property type="component" value="Unassembled WGS sequence"/>
</dbReference>
<evidence type="ECO:0000313" key="8">
    <source>
        <dbReference type="EMBL" id="CAH0370814.1"/>
    </source>
</evidence>
<evidence type="ECO:0000256" key="4">
    <source>
        <dbReference type="ARBA" id="ARBA00023136"/>
    </source>
</evidence>
<evidence type="ECO:0000256" key="5">
    <source>
        <dbReference type="SAM" id="Phobius"/>
    </source>
</evidence>
<accession>A0A7S4A4Y5</accession>
<protein>
    <recommendedName>
        <fullName evidence="6">Fatty acid hydroxylase domain-containing protein</fullName>
    </recommendedName>
</protein>
<feature type="domain" description="Fatty acid hydroxylase" evidence="6">
    <location>
        <begin position="190"/>
        <end position="326"/>
    </location>
</feature>
<dbReference type="GO" id="GO:0016020">
    <property type="term" value="C:membrane"/>
    <property type="evidence" value="ECO:0007669"/>
    <property type="project" value="UniProtKB-SubCell"/>
</dbReference>
<evidence type="ECO:0000259" key="6">
    <source>
        <dbReference type="Pfam" id="PF04116"/>
    </source>
</evidence>
<feature type="transmembrane region" description="Helical" evidence="5">
    <location>
        <begin position="144"/>
        <end position="160"/>
    </location>
</feature>
<evidence type="ECO:0000256" key="3">
    <source>
        <dbReference type="ARBA" id="ARBA00022989"/>
    </source>
</evidence>
<dbReference type="GO" id="GO:0005506">
    <property type="term" value="F:iron ion binding"/>
    <property type="evidence" value="ECO:0007669"/>
    <property type="project" value="InterPro"/>
</dbReference>
<feature type="transmembrane region" description="Helical" evidence="5">
    <location>
        <begin position="180"/>
        <end position="200"/>
    </location>
</feature>
<dbReference type="GO" id="GO:0008610">
    <property type="term" value="P:lipid biosynthetic process"/>
    <property type="evidence" value="ECO:0007669"/>
    <property type="project" value="InterPro"/>
</dbReference>
<dbReference type="InterPro" id="IPR006694">
    <property type="entry name" value="Fatty_acid_hydroxylase"/>
</dbReference>
<dbReference type="OrthoDB" id="408954at2759"/>
<evidence type="ECO:0000313" key="9">
    <source>
        <dbReference type="Proteomes" id="UP000789595"/>
    </source>
</evidence>
<dbReference type="EMBL" id="HBIW01022175">
    <property type="protein sequence ID" value="CAE0703687.1"/>
    <property type="molecule type" value="Transcribed_RNA"/>
</dbReference>
<dbReference type="Pfam" id="PF04116">
    <property type="entry name" value="FA_hydroxylase"/>
    <property type="match status" value="1"/>
</dbReference>
<evidence type="ECO:0000313" key="7">
    <source>
        <dbReference type="EMBL" id="CAE0703687.1"/>
    </source>
</evidence>
<gene>
    <name evidence="7" type="ORF">PCAL00307_LOCUS19134</name>
    <name evidence="8" type="ORF">PECAL_3P07230</name>
</gene>
<name>A0A7S4A4Y5_9STRA</name>
<keyword evidence="9" id="KW-1185">Reference proteome</keyword>
<evidence type="ECO:0000256" key="1">
    <source>
        <dbReference type="ARBA" id="ARBA00004370"/>
    </source>
</evidence>